<feature type="transmembrane region" description="Helical" evidence="1">
    <location>
        <begin position="67"/>
        <end position="91"/>
    </location>
</feature>
<evidence type="ECO:0000256" key="1">
    <source>
        <dbReference type="SAM" id="Phobius"/>
    </source>
</evidence>
<dbReference type="Proteomes" id="UP001151760">
    <property type="component" value="Unassembled WGS sequence"/>
</dbReference>
<name>A0ABQ4Z3H0_9ASTR</name>
<reference evidence="2" key="1">
    <citation type="journal article" date="2022" name="Int. J. Mol. Sci.">
        <title>Draft Genome of Tanacetum Coccineum: Genomic Comparison of Closely Related Tanacetum-Family Plants.</title>
        <authorList>
            <person name="Yamashiro T."/>
            <person name="Shiraishi A."/>
            <person name="Nakayama K."/>
            <person name="Satake H."/>
        </authorList>
    </citation>
    <scope>NUCLEOTIDE SEQUENCE</scope>
</reference>
<protein>
    <submittedName>
        <fullName evidence="2">Uncharacterized protein</fullName>
    </submittedName>
</protein>
<accession>A0ABQ4Z3H0</accession>
<comment type="caution">
    <text evidence="2">The sequence shown here is derived from an EMBL/GenBank/DDBJ whole genome shotgun (WGS) entry which is preliminary data.</text>
</comment>
<gene>
    <name evidence="2" type="ORF">Tco_0749934</name>
</gene>
<evidence type="ECO:0000313" key="3">
    <source>
        <dbReference type="Proteomes" id="UP001151760"/>
    </source>
</evidence>
<keyword evidence="1" id="KW-0472">Membrane</keyword>
<dbReference type="EMBL" id="BQNB010010897">
    <property type="protein sequence ID" value="GJS83393.1"/>
    <property type="molecule type" value="Genomic_DNA"/>
</dbReference>
<evidence type="ECO:0000313" key="2">
    <source>
        <dbReference type="EMBL" id="GJS83393.1"/>
    </source>
</evidence>
<sequence length="101" mass="11201">MARMVKTGTRIGPSKSSQSLSIAHKWAVVIDLRAICLLSFIIILLGFSGHQNGFKIAFNSILQFPAAGLTVDYFSIDILTTLLVRCLNGILNRRRVRVIRS</sequence>
<keyword evidence="1" id="KW-0812">Transmembrane</keyword>
<keyword evidence="1" id="KW-1133">Transmembrane helix</keyword>
<reference evidence="2" key="2">
    <citation type="submission" date="2022-01" db="EMBL/GenBank/DDBJ databases">
        <authorList>
            <person name="Yamashiro T."/>
            <person name="Shiraishi A."/>
            <person name="Satake H."/>
            <person name="Nakayama K."/>
        </authorList>
    </citation>
    <scope>NUCLEOTIDE SEQUENCE</scope>
</reference>
<proteinExistence type="predicted"/>
<keyword evidence="3" id="KW-1185">Reference proteome</keyword>
<feature type="transmembrane region" description="Helical" evidence="1">
    <location>
        <begin position="26"/>
        <end position="47"/>
    </location>
</feature>
<organism evidence="2 3">
    <name type="scientific">Tanacetum coccineum</name>
    <dbReference type="NCBI Taxonomy" id="301880"/>
    <lineage>
        <taxon>Eukaryota</taxon>
        <taxon>Viridiplantae</taxon>
        <taxon>Streptophyta</taxon>
        <taxon>Embryophyta</taxon>
        <taxon>Tracheophyta</taxon>
        <taxon>Spermatophyta</taxon>
        <taxon>Magnoliopsida</taxon>
        <taxon>eudicotyledons</taxon>
        <taxon>Gunneridae</taxon>
        <taxon>Pentapetalae</taxon>
        <taxon>asterids</taxon>
        <taxon>campanulids</taxon>
        <taxon>Asterales</taxon>
        <taxon>Asteraceae</taxon>
        <taxon>Asteroideae</taxon>
        <taxon>Anthemideae</taxon>
        <taxon>Anthemidinae</taxon>
        <taxon>Tanacetum</taxon>
    </lineage>
</organism>